<accession>A0AA40AG23</accession>
<feature type="transmembrane region" description="Helical" evidence="1">
    <location>
        <begin position="153"/>
        <end position="174"/>
    </location>
</feature>
<protein>
    <submittedName>
        <fullName evidence="2">Uncharacterized protein</fullName>
    </submittedName>
</protein>
<evidence type="ECO:0000313" key="3">
    <source>
        <dbReference type="Proteomes" id="UP001172102"/>
    </source>
</evidence>
<sequence>MIEASGGGADQVLKLQAQTCVGFLQVSRHVHHERISRDFRAGRACVGSEKIALHVCHLLAIDGLSKLLPIAAELRPLRSQAEVVQKPSDASFLSRFSRDNDAWAGTKLVRPQAWGVVRDLAALARTRCHFSKAGRRGASPESHVLGFICNRHVSLVSLLCGFAAVLGRVLLVLVGRDTWIGAKIASLDTTTENSPIIMDGSVYLVRRGQRNSYYCGYWGSLPSDLDELTKCSGSK</sequence>
<evidence type="ECO:0000256" key="1">
    <source>
        <dbReference type="SAM" id="Phobius"/>
    </source>
</evidence>
<dbReference type="EMBL" id="JAUKUA010000004">
    <property type="protein sequence ID" value="KAK0715150.1"/>
    <property type="molecule type" value="Genomic_DNA"/>
</dbReference>
<dbReference type="Proteomes" id="UP001172102">
    <property type="component" value="Unassembled WGS sequence"/>
</dbReference>
<organism evidence="2 3">
    <name type="scientific">Lasiosphaeris hirsuta</name>
    <dbReference type="NCBI Taxonomy" id="260670"/>
    <lineage>
        <taxon>Eukaryota</taxon>
        <taxon>Fungi</taxon>
        <taxon>Dikarya</taxon>
        <taxon>Ascomycota</taxon>
        <taxon>Pezizomycotina</taxon>
        <taxon>Sordariomycetes</taxon>
        <taxon>Sordariomycetidae</taxon>
        <taxon>Sordariales</taxon>
        <taxon>Lasiosphaeriaceae</taxon>
        <taxon>Lasiosphaeris</taxon>
    </lineage>
</organism>
<reference evidence="2" key="1">
    <citation type="submission" date="2023-06" db="EMBL/GenBank/DDBJ databases">
        <title>Genome-scale phylogeny and comparative genomics of the fungal order Sordariales.</title>
        <authorList>
            <consortium name="Lawrence Berkeley National Laboratory"/>
            <person name="Hensen N."/>
            <person name="Bonometti L."/>
            <person name="Westerberg I."/>
            <person name="Brannstrom I.O."/>
            <person name="Guillou S."/>
            <person name="Cros-Aarteil S."/>
            <person name="Calhoun S."/>
            <person name="Haridas S."/>
            <person name="Kuo A."/>
            <person name="Mondo S."/>
            <person name="Pangilinan J."/>
            <person name="Riley R."/>
            <person name="Labutti K."/>
            <person name="Andreopoulos B."/>
            <person name="Lipzen A."/>
            <person name="Chen C."/>
            <person name="Yanf M."/>
            <person name="Daum C."/>
            <person name="Ng V."/>
            <person name="Clum A."/>
            <person name="Steindorff A."/>
            <person name="Ohm R."/>
            <person name="Martin F."/>
            <person name="Silar P."/>
            <person name="Natvig D."/>
            <person name="Lalanne C."/>
            <person name="Gautier V."/>
            <person name="Ament-Velasquez S.L."/>
            <person name="Kruys A."/>
            <person name="Hutchinson M.I."/>
            <person name="Powell A.J."/>
            <person name="Barry K."/>
            <person name="Miller A.N."/>
            <person name="Grigoriev I.V."/>
            <person name="Debuchy R."/>
            <person name="Gladieux P."/>
            <person name="Thoren M.H."/>
            <person name="Johannesson H."/>
        </authorList>
    </citation>
    <scope>NUCLEOTIDE SEQUENCE</scope>
    <source>
        <strain evidence="2">SMH4607-1</strain>
    </source>
</reference>
<gene>
    <name evidence="2" type="ORF">B0H67DRAFT_580096</name>
</gene>
<proteinExistence type="predicted"/>
<dbReference type="AlphaFoldDB" id="A0AA40AG23"/>
<name>A0AA40AG23_9PEZI</name>
<keyword evidence="3" id="KW-1185">Reference proteome</keyword>
<comment type="caution">
    <text evidence="2">The sequence shown here is derived from an EMBL/GenBank/DDBJ whole genome shotgun (WGS) entry which is preliminary data.</text>
</comment>
<evidence type="ECO:0000313" key="2">
    <source>
        <dbReference type="EMBL" id="KAK0715150.1"/>
    </source>
</evidence>
<keyword evidence="1" id="KW-1133">Transmembrane helix</keyword>
<keyword evidence="1" id="KW-0472">Membrane</keyword>
<keyword evidence="1" id="KW-0812">Transmembrane</keyword>